<protein>
    <submittedName>
        <fullName evidence="2">Uncharacterized protein</fullName>
    </submittedName>
</protein>
<dbReference type="AlphaFoldDB" id="A0A1T4K035"/>
<evidence type="ECO:0000256" key="1">
    <source>
        <dbReference type="SAM" id="MobiDB-lite"/>
    </source>
</evidence>
<feature type="compositionally biased region" description="Low complexity" evidence="1">
    <location>
        <begin position="56"/>
        <end position="72"/>
    </location>
</feature>
<dbReference type="RefSeq" id="WP_170920761.1">
    <property type="nucleotide sequence ID" value="NZ_FUWJ01000001.1"/>
</dbReference>
<gene>
    <name evidence="2" type="ORF">SAMN02745126_00617</name>
</gene>
<evidence type="ECO:0000313" key="3">
    <source>
        <dbReference type="Proteomes" id="UP000190092"/>
    </source>
</evidence>
<proteinExistence type="predicted"/>
<accession>A0A1T4K035</accession>
<dbReference type="STRING" id="225324.SAMN02745126_00617"/>
<feature type="compositionally biased region" description="Acidic residues" evidence="1">
    <location>
        <begin position="140"/>
        <end position="152"/>
    </location>
</feature>
<keyword evidence="3" id="KW-1185">Reference proteome</keyword>
<name>A0A1T4K035_9HYPH</name>
<dbReference type="EMBL" id="FUWJ01000001">
    <property type="protein sequence ID" value="SJZ35836.1"/>
    <property type="molecule type" value="Genomic_DNA"/>
</dbReference>
<sequence length="152" mass="17161">MRRLERRIARLERALVMRRLLARLAQAQRALQVLERQRREAAKATPQVPPPPLSPPVRVVAESTSAVMEAPAHAPPAEPQPVPASDTAIEPERNGEAVAPGPPRAWLPFDNEDPHMVRAIRWVPMDERYAGDDPPRKPEDEEYDPFAEFDED</sequence>
<organism evidence="2 3">
    <name type="scientific">Enhydrobacter aerosaccus</name>
    <dbReference type="NCBI Taxonomy" id="225324"/>
    <lineage>
        <taxon>Bacteria</taxon>
        <taxon>Pseudomonadati</taxon>
        <taxon>Pseudomonadota</taxon>
        <taxon>Alphaproteobacteria</taxon>
        <taxon>Hyphomicrobiales</taxon>
        <taxon>Enhydrobacter</taxon>
    </lineage>
</organism>
<feature type="region of interest" description="Disordered" evidence="1">
    <location>
        <begin position="126"/>
        <end position="152"/>
    </location>
</feature>
<feature type="compositionally biased region" description="Basic and acidic residues" evidence="1">
    <location>
        <begin position="126"/>
        <end position="139"/>
    </location>
</feature>
<reference evidence="3" key="1">
    <citation type="submission" date="2017-02" db="EMBL/GenBank/DDBJ databases">
        <authorList>
            <person name="Varghese N."/>
            <person name="Submissions S."/>
        </authorList>
    </citation>
    <scope>NUCLEOTIDE SEQUENCE [LARGE SCALE GENOMIC DNA]</scope>
    <source>
        <strain evidence="3">ATCC 27094</strain>
    </source>
</reference>
<feature type="compositionally biased region" description="Pro residues" evidence="1">
    <location>
        <begin position="73"/>
        <end position="82"/>
    </location>
</feature>
<feature type="region of interest" description="Disordered" evidence="1">
    <location>
        <begin position="36"/>
        <end position="110"/>
    </location>
</feature>
<dbReference type="Proteomes" id="UP000190092">
    <property type="component" value="Unassembled WGS sequence"/>
</dbReference>
<evidence type="ECO:0000313" key="2">
    <source>
        <dbReference type="EMBL" id="SJZ35836.1"/>
    </source>
</evidence>